<keyword evidence="11" id="KW-0664">Pyridoxine biosynthesis</keyword>
<evidence type="ECO:0000256" key="10">
    <source>
        <dbReference type="ARBA" id="ARBA00023002"/>
    </source>
</evidence>
<comment type="cofactor">
    <cofactor evidence="1">
        <name>FMN</name>
        <dbReference type="ChEBI" id="CHEBI:58210"/>
    </cofactor>
</comment>
<gene>
    <name evidence="14" type="ORF">TSAR_002487</name>
</gene>
<dbReference type="PANTHER" id="PTHR10851:SF0">
    <property type="entry name" value="PYRIDOXINE-5'-PHOSPHATE OXIDASE"/>
    <property type="match status" value="1"/>
</dbReference>
<evidence type="ECO:0000256" key="6">
    <source>
        <dbReference type="ARBA" id="ARBA00011738"/>
    </source>
</evidence>
<dbReference type="SUPFAM" id="SSF50475">
    <property type="entry name" value="FMN-binding split barrel"/>
    <property type="match status" value="1"/>
</dbReference>
<reference evidence="14 15" key="1">
    <citation type="journal article" date="2017" name="Curr. Biol.">
        <title>The Evolution of Venom by Co-option of Single-Copy Genes.</title>
        <authorList>
            <person name="Martinson E.O."/>
            <person name="Mrinalini"/>
            <person name="Kelkar Y.D."/>
            <person name="Chang C.H."/>
            <person name="Werren J.H."/>
        </authorList>
    </citation>
    <scope>NUCLEOTIDE SEQUENCE [LARGE SCALE GENOMIC DNA]</scope>
    <source>
        <strain evidence="14 15">Alberta</strain>
        <tissue evidence="14">Whole body</tissue>
    </source>
</reference>
<evidence type="ECO:0000259" key="13">
    <source>
        <dbReference type="Pfam" id="PF10590"/>
    </source>
</evidence>
<keyword evidence="8" id="KW-0285">Flavoprotein</keyword>
<feature type="domain" description="Pyridoxine 5'-phosphate oxidase dimerisation C-terminal" evidence="13">
    <location>
        <begin position="227"/>
        <end position="281"/>
    </location>
</feature>
<evidence type="ECO:0000256" key="3">
    <source>
        <dbReference type="ARBA" id="ARBA00004738"/>
    </source>
</evidence>
<protein>
    <recommendedName>
        <fullName evidence="7">pyridoxal 5'-phosphate synthase</fullName>
        <ecNumber evidence="7">1.4.3.5</ecNumber>
    </recommendedName>
</protein>
<comment type="caution">
    <text evidence="14">The sequence shown here is derived from an EMBL/GenBank/DDBJ whole genome shotgun (WGS) entry which is preliminary data.</text>
</comment>
<dbReference type="Pfam" id="PF10590">
    <property type="entry name" value="PNP_phzG_C"/>
    <property type="match status" value="1"/>
</dbReference>
<comment type="subunit">
    <text evidence="6">Homodimer.</text>
</comment>
<dbReference type="InterPro" id="IPR019740">
    <property type="entry name" value="Pyridox_Oxase_CS"/>
</dbReference>
<comment type="function">
    <text evidence="2">Catalyzes the oxidation of either pyridoxine 5'-phosphate (PNP) or pyridoxamine 5'-phosphate (PMP) into pyridoxal 5'-phosphate (PLP).</text>
</comment>
<evidence type="ECO:0000256" key="9">
    <source>
        <dbReference type="ARBA" id="ARBA00022643"/>
    </source>
</evidence>
<sequence>MAVRLRQSLAVSCFIIGRGRYHQLALHKIRIIPSWKMANDAQQSKNHTSHAYNVDIGGMRIKYKDKSDCFTEDHLVSKEPFDQFKHWFEIACKTPGVGEANAVFLGTATKDGIPSVRPVLLKSFGTDGFKFYTNYGSRKAKELEENPNAAMTFFWEPLRRTVRIEGTVEKTSAEDSDNYFYSRPYHSQMGSVTSRQSTVIPSRDYLIEKEKELQKQYPDKVPRPDWWGGYILIPKSVEFWQGQSDRLHDRIKFRRLQPGEKPDNVLVHEGEDGWVYERLSP</sequence>
<dbReference type="Gene3D" id="2.30.110.10">
    <property type="entry name" value="Electron Transport, Fmn-binding Protein, Chain A"/>
    <property type="match status" value="1"/>
</dbReference>
<dbReference type="InterPro" id="IPR000659">
    <property type="entry name" value="Pyridox_Oxase"/>
</dbReference>
<comment type="similarity">
    <text evidence="5">Belongs to the pyridoxamine 5'-phosphate oxidase family.</text>
</comment>
<dbReference type="STRING" id="543379.A0A232FAI2"/>
<evidence type="ECO:0000259" key="12">
    <source>
        <dbReference type="Pfam" id="PF01243"/>
    </source>
</evidence>
<dbReference type="OrthoDB" id="303614at2759"/>
<dbReference type="NCBIfam" id="TIGR00558">
    <property type="entry name" value="pdxH"/>
    <property type="match status" value="1"/>
</dbReference>
<organism evidence="14 15">
    <name type="scientific">Trichomalopsis sarcophagae</name>
    <dbReference type="NCBI Taxonomy" id="543379"/>
    <lineage>
        <taxon>Eukaryota</taxon>
        <taxon>Metazoa</taxon>
        <taxon>Ecdysozoa</taxon>
        <taxon>Arthropoda</taxon>
        <taxon>Hexapoda</taxon>
        <taxon>Insecta</taxon>
        <taxon>Pterygota</taxon>
        <taxon>Neoptera</taxon>
        <taxon>Endopterygota</taxon>
        <taxon>Hymenoptera</taxon>
        <taxon>Apocrita</taxon>
        <taxon>Proctotrupomorpha</taxon>
        <taxon>Chalcidoidea</taxon>
        <taxon>Pteromalidae</taxon>
        <taxon>Pteromalinae</taxon>
        <taxon>Trichomalopsis</taxon>
    </lineage>
</organism>
<feature type="domain" description="Pyridoxamine 5'-phosphate oxidase N-terminal" evidence="12">
    <location>
        <begin position="99"/>
        <end position="206"/>
    </location>
</feature>
<dbReference type="PANTHER" id="PTHR10851">
    <property type="entry name" value="PYRIDOXINE-5-PHOSPHATE OXIDASE"/>
    <property type="match status" value="1"/>
</dbReference>
<dbReference type="PROSITE" id="PS01064">
    <property type="entry name" value="PYRIDOX_OXIDASE"/>
    <property type="match status" value="1"/>
</dbReference>
<dbReference type="FunFam" id="2.30.110.10:FF:000005">
    <property type="entry name" value="NAD(P)H-hydrate epimerase"/>
    <property type="match status" value="1"/>
</dbReference>
<evidence type="ECO:0000256" key="5">
    <source>
        <dbReference type="ARBA" id="ARBA00007301"/>
    </source>
</evidence>
<keyword evidence="15" id="KW-1185">Reference proteome</keyword>
<evidence type="ECO:0000256" key="2">
    <source>
        <dbReference type="ARBA" id="ARBA00003691"/>
    </source>
</evidence>
<dbReference type="GO" id="GO:0004733">
    <property type="term" value="F:pyridoxamine phosphate oxidase activity"/>
    <property type="evidence" value="ECO:0007669"/>
    <property type="project" value="UniProtKB-EC"/>
</dbReference>
<name>A0A232FAI2_9HYME</name>
<evidence type="ECO:0000256" key="7">
    <source>
        <dbReference type="ARBA" id="ARBA00012801"/>
    </source>
</evidence>
<dbReference type="AlphaFoldDB" id="A0A232FAI2"/>
<proteinExistence type="inferred from homology"/>
<comment type="pathway">
    <text evidence="4">Cofactor metabolism; pyridoxal 5'-phosphate salvage; pyridoxal 5'-phosphate from pyridoxine 5'-phosphate: step 1/1.</text>
</comment>
<accession>A0A232FAI2</accession>
<evidence type="ECO:0000256" key="4">
    <source>
        <dbReference type="ARBA" id="ARBA00005037"/>
    </source>
</evidence>
<comment type="pathway">
    <text evidence="3">Cofactor metabolism; pyridoxal 5'-phosphate salvage; pyridoxal 5'-phosphate from pyridoxamine 5'-phosphate: step 1/1.</text>
</comment>
<dbReference type="GO" id="GO:0010181">
    <property type="term" value="F:FMN binding"/>
    <property type="evidence" value="ECO:0007669"/>
    <property type="project" value="InterPro"/>
</dbReference>
<keyword evidence="9" id="KW-0288">FMN</keyword>
<dbReference type="Pfam" id="PF01243">
    <property type="entry name" value="PNPOx_N"/>
    <property type="match status" value="1"/>
</dbReference>
<dbReference type="Proteomes" id="UP000215335">
    <property type="component" value="Unassembled WGS sequence"/>
</dbReference>
<evidence type="ECO:0000313" key="15">
    <source>
        <dbReference type="Proteomes" id="UP000215335"/>
    </source>
</evidence>
<evidence type="ECO:0000313" key="14">
    <source>
        <dbReference type="EMBL" id="OXU27448.1"/>
    </source>
</evidence>
<dbReference type="InterPro" id="IPR011576">
    <property type="entry name" value="Pyridox_Oxase_N"/>
</dbReference>
<dbReference type="InterPro" id="IPR012349">
    <property type="entry name" value="Split_barrel_FMN-bd"/>
</dbReference>
<dbReference type="EC" id="1.4.3.5" evidence="7"/>
<dbReference type="GO" id="GO:0008615">
    <property type="term" value="P:pyridoxine biosynthetic process"/>
    <property type="evidence" value="ECO:0007669"/>
    <property type="project" value="UniProtKB-KW"/>
</dbReference>
<keyword evidence="10" id="KW-0560">Oxidoreductase</keyword>
<dbReference type="EMBL" id="NNAY01000601">
    <property type="protein sequence ID" value="OXU27448.1"/>
    <property type="molecule type" value="Genomic_DNA"/>
</dbReference>
<evidence type="ECO:0000256" key="11">
    <source>
        <dbReference type="ARBA" id="ARBA00023096"/>
    </source>
</evidence>
<dbReference type="UniPathway" id="UPA01068">
    <property type="reaction ID" value="UER00304"/>
</dbReference>
<evidence type="ECO:0000256" key="1">
    <source>
        <dbReference type="ARBA" id="ARBA00001917"/>
    </source>
</evidence>
<dbReference type="NCBIfam" id="NF004231">
    <property type="entry name" value="PRK05679.1"/>
    <property type="match status" value="1"/>
</dbReference>
<dbReference type="InterPro" id="IPR019576">
    <property type="entry name" value="Pyridoxamine_oxidase_dimer_C"/>
</dbReference>
<evidence type="ECO:0000256" key="8">
    <source>
        <dbReference type="ARBA" id="ARBA00022630"/>
    </source>
</evidence>
<dbReference type="HAMAP" id="MF_01629">
    <property type="entry name" value="PdxH"/>
    <property type="match status" value="1"/>
</dbReference>